<organism evidence="1">
    <name type="scientific">viral metagenome</name>
    <dbReference type="NCBI Taxonomy" id="1070528"/>
    <lineage>
        <taxon>unclassified sequences</taxon>
        <taxon>metagenomes</taxon>
        <taxon>organismal metagenomes</taxon>
    </lineage>
</organism>
<proteinExistence type="predicted"/>
<accession>A0A6M3JK63</accession>
<protein>
    <submittedName>
        <fullName evidence="1">Uncharacterized protein</fullName>
    </submittedName>
</protein>
<evidence type="ECO:0000313" key="1">
    <source>
        <dbReference type="EMBL" id="QJA70494.1"/>
    </source>
</evidence>
<dbReference type="EMBL" id="MT141797">
    <property type="protein sequence ID" value="QJA70494.1"/>
    <property type="molecule type" value="Genomic_DNA"/>
</dbReference>
<sequence>MNNPYFIVEKVGMDTEASYNKYPEFQVWEEGKQAGINEVVEWGNGDCPHDIQELSQSGLCTYKRDMPEVRRECPLCWQSKLKEWGIRLL</sequence>
<gene>
    <name evidence="1" type="ORF">MM415A03701_0011</name>
</gene>
<reference evidence="1" key="1">
    <citation type="submission" date="2020-03" db="EMBL/GenBank/DDBJ databases">
        <title>The deep terrestrial virosphere.</title>
        <authorList>
            <person name="Holmfeldt K."/>
            <person name="Nilsson E."/>
            <person name="Simone D."/>
            <person name="Lopez-Fernandez M."/>
            <person name="Wu X."/>
            <person name="de Brujin I."/>
            <person name="Lundin D."/>
            <person name="Andersson A."/>
            <person name="Bertilsson S."/>
            <person name="Dopson M."/>
        </authorList>
    </citation>
    <scope>NUCLEOTIDE SEQUENCE</scope>
    <source>
        <strain evidence="1">MM415A03701</strain>
    </source>
</reference>
<name>A0A6M3JK63_9ZZZZ</name>
<dbReference type="AlphaFoldDB" id="A0A6M3JK63"/>